<evidence type="ECO:0000256" key="1">
    <source>
        <dbReference type="ARBA" id="ARBA00022801"/>
    </source>
</evidence>
<comment type="catalytic activity">
    <reaction evidence="8">
        <text>3',3'-cUAMP + H2O = U[3'-5']pAp[3'] + H(+)</text>
        <dbReference type="Rhea" id="RHEA:72835"/>
        <dbReference type="ChEBI" id="CHEBI:15377"/>
        <dbReference type="ChEBI" id="CHEBI:15378"/>
        <dbReference type="ChEBI" id="CHEBI:143809"/>
        <dbReference type="ChEBI" id="CHEBI:192498"/>
    </reaction>
    <physiologicalReaction direction="left-to-right" evidence="8">
        <dbReference type="Rhea" id="RHEA:72836"/>
    </physiologicalReaction>
</comment>
<proteinExistence type="inferred from homology"/>
<dbReference type="Pfam" id="PF23474">
    <property type="entry name" value="Acb1"/>
    <property type="match status" value="1"/>
</dbReference>
<evidence type="ECO:0000256" key="8">
    <source>
        <dbReference type="ARBA" id="ARBA00048123"/>
    </source>
</evidence>
<comment type="similarity">
    <text evidence="6">Belongs to the anti-CBASS protein Acb1 family.</text>
</comment>
<name>E1A274_9CAUD</name>
<evidence type="ECO:0000256" key="6">
    <source>
        <dbReference type="ARBA" id="ARBA00034316"/>
    </source>
</evidence>
<dbReference type="KEGG" id="vg:9861727"/>
<comment type="catalytic activity">
    <reaction evidence="2">
        <text>3',3',3'-cAAG + H2O = G[3'-5']pA[3'-5']pAp[3'] + H(+)</text>
        <dbReference type="Rhea" id="RHEA:72863"/>
        <dbReference type="ChEBI" id="CHEBI:15377"/>
        <dbReference type="ChEBI" id="CHEBI:15378"/>
        <dbReference type="ChEBI" id="CHEBI:143810"/>
        <dbReference type="ChEBI" id="CHEBI:192532"/>
    </reaction>
    <physiologicalReaction direction="left-to-right" evidence="2">
        <dbReference type="Rhea" id="RHEA:72864"/>
    </physiologicalReaction>
</comment>
<sequence length="165" mass="19143">MIRSFSEFITEAAEQSERGTYVAVNYKPRTAMAIVRRCREMGIPNLVPYDKLHTTLIYSRKYLPDFKASGTIHRELQGCFIPDIFVTQSGKRAMVLKLTDPWFGARHKEIREKHGATHDYPDYHAHITVSYDVGPNFVLPKSFTLDKRPVILDEYTEDLDFDWSP</sequence>
<evidence type="ECO:0000256" key="7">
    <source>
        <dbReference type="ARBA" id="ARBA00034343"/>
    </source>
</evidence>
<dbReference type="EMBL" id="HM452126">
    <property type="protein sequence ID" value="ADM80163.1"/>
    <property type="molecule type" value="Genomic_DNA"/>
</dbReference>
<accession>E1A274</accession>
<dbReference type="InterPro" id="IPR056175">
    <property type="entry name" value="Acb1-like_C"/>
</dbReference>
<evidence type="ECO:0000256" key="5">
    <source>
        <dbReference type="ARBA" id="ARBA00034283"/>
    </source>
</evidence>
<comment type="catalytic activity">
    <reaction evidence="4">
        <text>3',3',3'-cAAG + H2O = A[3'-5']pG[3'-5']pAp[3'] + H(+)</text>
        <dbReference type="Rhea" id="RHEA:72867"/>
        <dbReference type="ChEBI" id="CHEBI:15377"/>
        <dbReference type="ChEBI" id="CHEBI:15378"/>
        <dbReference type="ChEBI" id="CHEBI:143810"/>
        <dbReference type="ChEBI" id="CHEBI:192533"/>
    </reaction>
    <physiologicalReaction direction="left-to-right" evidence="4">
        <dbReference type="Rhea" id="RHEA:72868"/>
    </physiologicalReaction>
</comment>
<dbReference type="GeneID" id="9861727"/>
<evidence type="ECO:0000313" key="11">
    <source>
        <dbReference type="Proteomes" id="UP000002236"/>
    </source>
</evidence>
<dbReference type="RefSeq" id="YP_003969609.1">
    <property type="nucleotide sequence ID" value="NC_014636.1"/>
</dbReference>
<keyword evidence="1" id="KW-0378">Hydrolase</keyword>
<evidence type="ECO:0000256" key="4">
    <source>
        <dbReference type="ARBA" id="ARBA00034244"/>
    </source>
</evidence>
<gene>
    <name evidence="10" type="ORF">phiAS5_ORF0320</name>
</gene>
<reference evidence="10 11" key="1">
    <citation type="journal article" date="2012" name="Vet. Microbiol.">
        <title>Complete genome sequence and characterization of a broad-host range T4-like bacteriophage phiAS5 infecting Aeromonas salmonicida subsp. salmonicida.</title>
        <authorList>
            <person name="Kim J.H."/>
            <person name="Son J.S."/>
            <person name="Choi Y.J."/>
            <person name="Choresca C.H.Jr."/>
            <person name="Shin S.P."/>
            <person name="Han J.E."/>
            <person name="Jun J.W."/>
            <person name="Park S.C."/>
        </authorList>
    </citation>
    <scope>NUCLEOTIDE SEQUENCE [LARGE SCALE GENOMIC DNA]</scope>
</reference>
<organism evidence="10 11">
    <name type="scientific">Aeromonas phage phiAS5</name>
    <dbReference type="NCBI Taxonomy" id="879630"/>
    <lineage>
        <taxon>Viruses</taxon>
        <taxon>Duplodnaviria</taxon>
        <taxon>Heunggongvirae</taxon>
        <taxon>Uroviricota</taxon>
        <taxon>Caudoviricetes</taxon>
        <taxon>Pantevenvirales</taxon>
        <taxon>Straboviridae</taxon>
        <taxon>Chrysonvirus</taxon>
        <taxon>Chrysonvirus as5</taxon>
    </lineage>
</organism>
<dbReference type="Proteomes" id="UP000002236">
    <property type="component" value="Segment"/>
</dbReference>
<comment type="catalytic activity">
    <reaction evidence="3">
        <text>3',3',3'-c-tri-AMP + H2O = A[3'-5']pA[3'-5']pAp[3'] + H(+)</text>
        <dbReference type="Rhea" id="RHEA:72859"/>
        <dbReference type="ChEBI" id="CHEBI:15377"/>
        <dbReference type="ChEBI" id="CHEBI:15378"/>
        <dbReference type="ChEBI" id="CHEBI:192523"/>
        <dbReference type="ChEBI" id="CHEBI:192530"/>
    </reaction>
    <physiologicalReaction direction="left-to-right" evidence="3">
        <dbReference type="Rhea" id="RHEA:72860"/>
    </physiologicalReaction>
</comment>
<protein>
    <recommendedName>
        <fullName evidence="7">Anti-CBASS protein Acb1</fullName>
    </recommendedName>
</protein>
<dbReference type="GO" id="GO:0016787">
    <property type="term" value="F:hydrolase activity"/>
    <property type="evidence" value="ECO:0007669"/>
    <property type="project" value="UniProtKB-KW"/>
</dbReference>
<feature type="domain" description="Anti-CBASS protein Acb1-like C-terminal" evidence="9">
    <location>
        <begin position="18"/>
        <end position="164"/>
    </location>
</feature>
<evidence type="ECO:0000256" key="3">
    <source>
        <dbReference type="ARBA" id="ARBA00034240"/>
    </source>
</evidence>
<dbReference type="OrthoDB" id="11210at10239"/>
<keyword evidence="11" id="KW-1185">Reference proteome</keyword>
<evidence type="ECO:0000256" key="2">
    <source>
        <dbReference type="ARBA" id="ARBA00034233"/>
    </source>
</evidence>
<comment type="catalytic activity">
    <reaction evidence="5">
        <text>3',3'-cGAMP + H2O = G[3'-5']pAp[3'] + H(+)</text>
        <dbReference type="Rhea" id="RHEA:72831"/>
        <dbReference type="ChEBI" id="CHEBI:15377"/>
        <dbReference type="ChEBI" id="CHEBI:15378"/>
        <dbReference type="ChEBI" id="CHEBI:71501"/>
        <dbReference type="ChEBI" id="CHEBI:192497"/>
    </reaction>
    <physiologicalReaction direction="left-to-right" evidence="5">
        <dbReference type="Rhea" id="RHEA:72832"/>
    </physiologicalReaction>
</comment>
<evidence type="ECO:0000313" key="10">
    <source>
        <dbReference type="EMBL" id="ADM80163.1"/>
    </source>
</evidence>
<evidence type="ECO:0000259" key="9">
    <source>
        <dbReference type="Pfam" id="PF23474"/>
    </source>
</evidence>